<protein>
    <submittedName>
        <fullName evidence="1">Uncharacterized protein</fullName>
    </submittedName>
</protein>
<dbReference type="HOGENOM" id="CLU_2197399_0_0_1"/>
<keyword evidence="2" id="KW-1185">Reference proteome</keyword>
<evidence type="ECO:0000313" key="2">
    <source>
        <dbReference type="Proteomes" id="UP000054477"/>
    </source>
</evidence>
<accession>A0A0C9XFG8</accession>
<reference evidence="1 2" key="1">
    <citation type="submission" date="2014-04" db="EMBL/GenBank/DDBJ databases">
        <authorList>
            <consortium name="DOE Joint Genome Institute"/>
            <person name="Kuo A."/>
            <person name="Kohler A."/>
            <person name="Nagy L.G."/>
            <person name="Floudas D."/>
            <person name="Copeland A."/>
            <person name="Barry K.W."/>
            <person name="Cichocki N."/>
            <person name="Veneault-Fourrey C."/>
            <person name="LaButti K."/>
            <person name="Lindquist E.A."/>
            <person name="Lipzen A."/>
            <person name="Lundell T."/>
            <person name="Morin E."/>
            <person name="Murat C."/>
            <person name="Sun H."/>
            <person name="Tunlid A."/>
            <person name="Henrissat B."/>
            <person name="Grigoriev I.V."/>
            <person name="Hibbett D.S."/>
            <person name="Martin F."/>
            <person name="Nordberg H.P."/>
            <person name="Cantor M.N."/>
            <person name="Hua S.X."/>
        </authorList>
    </citation>
    <scope>NUCLEOTIDE SEQUENCE [LARGE SCALE GENOMIC DNA]</scope>
    <source>
        <strain evidence="1 2">LaAM-08-1</strain>
    </source>
</reference>
<gene>
    <name evidence="1" type="ORF">K443DRAFT_121328</name>
</gene>
<evidence type="ECO:0000313" key="1">
    <source>
        <dbReference type="EMBL" id="KIK03671.1"/>
    </source>
</evidence>
<reference evidence="2" key="2">
    <citation type="submission" date="2015-01" db="EMBL/GenBank/DDBJ databases">
        <title>Evolutionary Origins and Diversification of the Mycorrhizal Mutualists.</title>
        <authorList>
            <consortium name="DOE Joint Genome Institute"/>
            <consortium name="Mycorrhizal Genomics Consortium"/>
            <person name="Kohler A."/>
            <person name="Kuo A."/>
            <person name="Nagy L.G."/>
            <person name="Floudas D."/>
            <person name="Copeland A."/>
            <person name="Barry K.W."/>
            <person name="Cichocki N."/>
            <person name="Veneault-Fourrey C."/>
            <person name="LaButti K."/>
            <person name="Lindquist E.A."/>
            <person name="Lipzen A."/>
            <person name="Lundell T."/>
            <person name="Morin E."/>
            <person name="Murat C."/>
            <person name="Riley R."/>
            <person name="Ohm R."/>
            <person name="Sun H."/>
            <person name="Tunlid A."/>
            <person name="Henrissat B."/>
            <person name="Grigoriev I.V."/>
            <person name="Hibbett D.S."/>
            <person name="Martin F."/>
        </authorList>
    </citation>
    <scope>NUCLEOTIDE SEQUENCE [LARGE SCALE GENOMIC DNA]</scope>
    <source>
        <strain evidence="2">LaAM-08-1</strain>
    </source>
</reference>
<name>A0A0C9XFG8_9AGAR</name>
<dbReference type="EMBL" id="KN838577">
    <property type="protein sequence ID" value="KIK03671.1"/>
    <property type="molecule type" value="Genomic_DNA"/>
</dbReference>
<proteinExistence type="predicted"/>
<dbReference type="AlphaFoldDB" id="A0A0C9XFG8"/>
<organism evidence="1 2">
    <name type="scientific">Laccaria amethystina LaAM-08-1</name>
    <dbReference type="NCBI Taxonomy" id="1095629"/>
    <lineage>
        <taxon>Eukaryota</taxon>
        <taxon>Fungi</taxon>
        <taxon>Dikarya</taxon>
        <taxon>Basidiomycota</taxon>
        <taxon>Agaricomycotina</taxon>
        <taxon>Agaricomycetes</taxon>
        <taxon>Agaricomycetidae</taxon>
        <taxon>Agaricales</taxon>
        <taxon>Agaricineae</taxon>
        <taxon>Hydnangiaceae</taxon>
        <taxon>Laccaria</taxon>
    </lineage>
</organism>
<sequence>MWSDKPIKGHKWLHYNITRVFMEDPNLEKEKGADVGELNVRLSVIKPPLQEHLSRLKGDSDSLSDGVIIWKAEIGKCATTLGETIEEQRWQNSNRSCGRIWLTILGKF</sequence>
<dbReference type="Proteomes" id="UP000054477">
    <property type="component" value="Unassembled WGS sequence"/>
</dbReference>